<name>A0A3D8M9T9_9ALTE</name>
<keyword evidence="8" id="KW-0732">Signal</keyword>
<dbReference type="EMBL" id="QRHA01000005">
    <property type="protein sequence ID" value="RDV26080.1"/>
    <property type="molecule type" value="Genomic_DNA"/>
</dbReference>
<evidence type="ECO:0008006" key="11">
    <source>
        <dbReference type="Google" id="ProtNLM"/>
    </source>
</evidence>
<comment type="caution">
    <text evidence="9">The sequence shown here is derived from an EMBL/GenBank/DDBJ whole genome shotgun (WGS) entry which is preliminary data.</text>
</comment>
<dbReference type="PANTHER" id="PTHR43772">
    <property type="entry name" value="ENDO-1,4-BETA-XYLANASE"/>
    <property type="match status" value="1"/>
</dbReference>
<evidence type="ECO:0000256" key="5">
    <source>
        <dbReference type="ARBA" id="ARBA00023295"/>
    </source>
</evidence>
<keyword evidence="4" id="KW-0119">Carbohydrate metabolism</keyword>
<sequence>MNVSRLTLAIALAAGCGTAISKPNVNSEPYPFGNPVIKHMYTADASPHVMPDGRVWMVTSVDLDAGGGYSTMHSYHTFSSANMLEWQDHGKKFNITDVVENENPDQLDWALWAPDMIYRDGKYYLYYPIHIRHRGEPKVNGRLKVTSYIGVAVTDDLNKPFKVLNEHIEGTPGIDPSIFIDDDDQVYLYWGQKWVARLKDNMMELAEPRQQIEIGDDNRFQGKFMEAPWMHKKDGKYYFNYHTKYDGKVSETNPDDPTRQKSELAYSIGNSPMGPLAFGGTLNYELGFGVQADITYPGKPYVPWRLTQSNHGGVVEFHGKDYLFYHTSALSSWRQDQFSERGNWTQRSVSVDEITYDKSGNVIPVQQTLSGPEPVNVTQPYDIILGDAQFDENGIARFENVNMGSGYYYLDTLIANPEEVSGKLEVRLGKPDGYLAGTITLTQKRVTERNGLVDTFLREAEATQDVFLVYKPETSTSPLKLNKVRLFAGAPKPL</sequence>
<dbReference type="Pfam" id="PF04616">
    <property type="entry name" value="Glyco_hydro_43"/>
    <property type="match status" value="1"/>
</dbReference>
<organism evidence="9 10">
    <name type="scientific">Alteromonas aestuariivivens</name>
    <dbReference type="NCBI Taxonomy" id="1938339"/>
    <lineage>
        <taxon>Bacteria</taxon>
        <taxon>Pseudomonadati</taxon>
        <taxon>Pseudomonadota</taxon>
        <taxon>Gammaproteobacteria</taxon>
        <taxon>Alteromonadales</taxon>
        <taxon>Alteromonadaceae</taxon>
        <taxon>Alteromonas/Salinimonas group</taxon>
        <taxon>Alteromonas</taxon>
    </lineage>
</organism>
<proteinExistence type="inferred from homology"/>
<dbReference type="Gene3D" id="2.115.10.20">
    <property type="entry name" value="Glycosyl hydrolase domain, family 43"/>
    <property type="match status" value="1"/>
</dbReference>
<evidence type="ECO:0000256" key="3">
    <source>
        <dbReference type="ARBA" id="ARBA00022801"/>
    </source>
</evidence>
<dbReference type="AlphaFoldDB" id="A0A3D8M9T9"/>
<dbReference type="PANTHER" id="PTHR43772:SF2">
    <property type="entry name" value="PUTATIVE (AFU_ORTHOLOGUE AFUA_2G04480)-RELATED"/>
    <property type="match status" value="1"/>
</dbReference>
<reference evidence="10" key="1">
    <citation type="submission" date="2018-08" db="EMBL/GenBank/DDBJ databases">
        <authorList>
            <person name="Zhang J."/>
            <person name="Du Z.-J."/>
        </authorList>
    </citation>
    <scope>NUCLEOTIDE SEQUENCE [LARGE SCALE GENOMIC DNA]</scope>
    <source>
        <strain evidence="10">KCTC 52655</strain>
    </source>
</reference>
<dbReference type="GO" id="GO:0045493">
    <property type="term" value="P:xylan catabolic process"/>
    <property type="evidence" value="ECO:0007669"/>
    <property type="project" value="UniProtKB-KW"/>
</dbReference>
<dbReference type="InterPro" id="IPR052176">
    <property type="entry name" value="Glycosyl_Hydrlase_43_Enz"/>
</dbReference>
<dbReference type="OrthoDB" id="9760116at2"/>
<dbReference type="RefSeq" id="WP_115592950.1">
    <property type="nucleotide sequence ID" value="NZ_QRHA01000005.1"/>
</dbReference>
<evidence type="ECO:0000313" key="10">
    <source>
        <dbReference type="Proteomes" id="UP000256561"/>
    </source>
</evidence>
<feature type="chain" id="PRO_5017758267" description="Carbohydrate-binding protein" evidence="8">
    <location>
        <begin position="22"/>
        <end position="494"/>
    </location>
</feature>
<keyword evidence="3 7" id="KW-0378">Hydrolase</keyword>
<feature type="signal peptide" evidence="8">
    <location>
        <begin position="1"/>
        <end position="21"/>
    </location>
</feature>
<keyword evidence="10" id="KW-1185">Reference proteome</keyword>
<evidence type="ECO:0000256" key="6">
    <source>
        <dbReference type="PIRSR" id="PIRSR606710-2"/>
    </source>
</evidence>
<gene>
    <name evidence="9" type="ORF">DXV75_08350</name>
</gene>
<evidence type="ECO:0000256" key="1">
    <source>
        <dbReference type="ARBA" id="ARBA00009865"/>
    </source>
</evidence>
<evidence type="ECO:0000256" key="2">
    <source>
        <dbReference type="ARBA" id="ARBA00022651"/>
    </source>
</evidence>
<evidence type="ECO:0000256" key="7">
    <source>
        <dbReference type="RuleBase" id="RU361187"/>
    </source>
</evidence>
<keyword evidence="2" id="KW-0858">Xylan degradation</keyword>
<evidence type="ECO:0000256" key="4">
    <source>
        <dbReference type="ARBA" id="ARBA00023277"/>
    </source>
</evidence>
<feature type="site" description="Important for catalytic activity, responsible for pKa modulation of the active site Glu and correct orientation of both the proton donor and substrate" evidence="6">
    <location>
        <position position="175"/>
    </location>
</feature>
<comment type="similarity">
    <text evidence="1 7">Belongs to the glycosyl hydrolase 43 family.</text>
</comment>
<keyword evidence="5 7" id="KW-0326">Glycosidase</keyword>
<protein>
    <recommendedName>
        <fullName evidence="11">Carbohydrate-binding protein</fullName>
    </recommendedName>
</protein>
<dbReference type="Gene3D" id="2.60.120.260">
    <property type="entry name" value="Galactose-binding domain-like"/>
    <property type="match status" value="1"/>
</dbReference>
<accession>A0A3D8M9T9</accession>
<evidence type="ECO:0000313" key="9">
    <source>
        <dbReference type="EMBL" id="RDV26080.1"/>
    </source>
</evidence>
<dbReference type="Proteomes" id="UP000256561">
    <property type="component" value="Unassembled WGS sequence"/>
</dbReference>
<keyword evidence="2" id="KW-0624">Polysaccharide degradation</keyword>
<dbReference type="GO" id="GO:0004553">
    <property type="term" value="F:hydrolase activity, hydrolyzing O-glycosyl compounds"/>
    <property type="evidence" value="ECO:0007669"/>
    <property type="project" value="InterPro"/>
</dbReference>
<dbReference type="PROSITE" id="PS51257">
    <property type="entry name" value="PROKAR_LIPOPROTEIN"/>
    <property type="match status" value="1"/>
</dbReference>
<dbReference type="CDD" id="cd08990">
    <property type="entry name" value="GH43_AXH_like"/>
    <property type="match status" value="1"/>
</dbReference>
<dbReference type="InterPro" id="IPR006710">
    <property type="entry name" value="Glyco_hydro_43"/>
</dbReference>
<dbReference type="InterPro" id="IPR023296">
    <property type="entry name" value="Glyco_hydro_beta-prop_sf"/>
</dbReference>
<dbReference type="SUPFAM" id="SSF75005">
    <property type="entry name" value="Arabinanase/levansucrase/invertase"/>
    <property type="match status" value="1"/>
</dbReference>
<evidence type="ECO:0000256" key="8">
    <source>
        <dbReference type="SAM" id="SignalP"/>
    </source>
</evidence>